<dbReference type="AlphaFoldDB" id="A0A2K9NMF1"/>
<dbReference type="InterPro" id="IPR016181">
    <property type="entry name" value="Acyl_CoA_acyltransferase"/>
</dbReference>
<evidence type="ECO:0000313" key="1">
    <source>
        <dbReference type="EMBL" id="AUN96691.1"/>
    </source>
</evidence>
<dbReference type="PROSITE" id="PS51186">
    <property type="entry name" value="GNAT"/>
    <property type="match status" value="1"/>
</dbReference>
<name>A0A2K9NMF1_BACTC</name>
<dbReference type="RefSeq" id="WP_102241986.1">
    <property type="nucleotide sequence ID" value="NZ_CP025704.1"/>
</dbReference>
<gene>
    <name evidence="1" type="ORF">C0V70_00915</name>
</gene>
<proteinExistence type="predicted"/>
<dbReference type="Proteomes" id="UP000235584">
    <property type="component" value="Chromosome"/>
</dbReference>
<dbReference type="OrthoDB" id="283239at2"/>
<evidence type="ECO:0000313" key="2">
    <source>
        <dbReference type="Proteomes" id="UP000235584"/>
    </source>
</evidence>
<keyword evidence="2" id="KW-1185">Reference proteome</keyword>
<accession>A0A2K9NMF1</accession>
<dbReference type="SUPFAM" id="SSF55729">
    <property type="entry name" value="Acyl-CoA N-acyltransferases (Nat)"/>
    <property type="match status" value="1"/>
</dbReference>
<sequence>MNDSSFSLTTLSANPEYFESVIALIEREFHYSSELSFARDFALLMDPLNFENCYLYVDTTTNQVVSHLALCPRVMTKNNHQIKVAFIGGIATVKEYRGRDLFKGLMNHALNEHSKECALFILWSEITGLYEKFGFHLSGGLIETGHAVFTNNDRPVGFQKTTFKDLSPKDFDSLRSVYSQFNEKYFFTVIREEKEWSIIKEMTSIDLYIRKNPDGVLEQYFCVNKGRDLSNIIHEIGCLPDQYLPLMKTLQRFKTWLPESELSLSSNKDIFFTAFMRLGNYQVLKEFLQKTSDGALELYDMTGDQVKFKFEQKEYQATHQDFLQYLFGPRPSVEFEKFLLSPYITGTDSI</sequence>
<dbReference type="KEGG" id="bsto:C0V70_00915"/>
<dbReference type="GO" id="GO:0016747">
    <property type="term" value="F:acyltransferase activity, transferring groups other than amino-acyl groups"/>
    <property type="evidence" value="ECO:0007669"/>
    <property type="project" value="InterPro"/>
</dbReference>
<dbReference type="Pfam" id="PF13527">
    <property type="entry name" value="Acetyltransf_9"/>
    <property type="match status" value="1"/>
</dbReference>
<organism evidence="1 2">
    <name type="scientific">Bacteriovorax stolpii</name>
    <name type="common">Bdellovibrio stolpii</name>
    <dbReference type="NCBI Taxonomy" id="960"/>
    <lineage>
        <taxon>Bacteria</taxon>
        <taxon>Pseudomonadati</taxon>
        <taxon>Bdellovibrionota</taxon>
        <taxon>Bacteriovoracia</taxon>
        <taxon>Bacteriovoracales</taxon>
        <taxon>Bacteriovoracaceae</taxon>
        <taxon>Bacteriovorax</taxon>
    </lineage>
</organism>
<dbReference type="EMBL" id="CP025704">
    <property type="protein sequence ID" value="AUN96691.1"/>
    <property type="molecule type" value="Genomic_DNA"/>
</dbReference>
<dbReference type="InterPro" id="IPR000182">
    <property type="entry name" value="GNAT_dom"/>
</dbReference>
<reference evidence="1 2" key="1">
    <citation type="submission" date="2018-01" db="EMBL/GenBank/DDBJ databases">
        <title>Complete genome sequence of Bacteriovorax stolpii DSM12778.</title>
        <authorList>
            <person name="Tang B."/>
            <person name="Chang J."/>
        </authorList>
    </citation>
    <scope>NUCLEOTIDE SEQUENCE [LARGE SCALE GENOMIC DNA]</scope>
    <source>
        <strain evidence="1 2">DSM 12778</strain>
    </source>
</reference>
<protein>
    <submittedName>
        <fullName evidence="1">Uncharacterized protein</fullName>
    </submittedName>
</protein>
<dbReference type="Gene3D" id="3.40.630.30">
    <property type="match status" value="1"/>
</dbReference>